<gene>
    <name evidence="1" type="ORF">BN971_01939</name>
</gene>
<dbReference type="EMBL" id="CSTD01000001">
    <property type="protein sequence ID" value="CPR10601.1"/>
    <property type="molecule type" value="Genomic_DNA"/>
</dbReference>
<dbReference type="AlphaFoldDB" id="A0A0U0W794"/>
<proteinExistence type="predicted"/>
<organism evidence="1 2">
    <name type="scientific">Mycobacterium bohemicum DSM 44277</name>
    <dbReference type="NCBI Taxonomy" id="1236609"/>
    <lineage>
        <taxon>Bacteria</taxon>
        <taxon>Bacillati</taxon>
        <taxon>Actinomycetota</taxon>
        <taxon>Actinomycetes</taxon>
        <taxon>Mycobacteriales</taxon>
        <taxon>Mycobacteriaceae</taxon>
        <taxon>Mycobacterium</taxon>
    </lineage>
</organism>
<name>A0A0U0W794_MYCBE</name>
<sequence length="121" mass="12414">MSDSSESAPSSSLYSSRPSAIGCGATNSGVYCAGSVPVADDGRDAAALTTGTAAWLKPGTFSNGLAKIMSRTRSASSRFTPECTLRVCPSIETSASSTSALVLPSARASWWTLRRSGRSPC</sequence>
<evidence type="ECO:0000313" key="1">
    <source>
        <dbReference type="EMBL" id="CPR10601.1"/>
    </source>
</evidence>
<protein>
    <submittedName>
        <fullName evidence="1">Uncharacterized protein</fullName>
    </submittedName>
</protein>
<accession>A0A0U0W794</accession>
<evidence type="ECO:0000313" key="2">
    <source>
        <dbReference type="Proteomes" id="UP000198875"/>
    </source>
</evidence>
<reference evidence="1 2" key="1">
    <citation type="submission" date="2015-03" db="EMBL/GenBank/DDBJ databases">
        <authorList>
            <person name="Murphy D."/>
        </authorList>
    </citation>
    <scope>NUCLEOTIDE SEQUENCE [LARGE SCALE GENOMIC DNA]</scope>
    <source>
        <strain evidence="1 2">DSM 44277</strain>
    </source>
</reference>
<dbReference type="Proteomes" id="UP000198875">
    <property type="component" value="Unassembled WGS sequence"/>
</dbReference>